<proteinExistence type="inferred from homology"/>
<accession>A0A6G1SN11</accession>
<dbReference type="SUPFAM" id="SSF52029">
    <property type="entry name" value="GroEL apical domain-like"/>
    <property type="match status" value="1"/>
</dbReference>
<comment type="subcellular location">
    <subcellularLocation>
        <location evidence="1">Cytoplasm</location>
    </subcellularLocation>
</comment>
<evidence type="ECO:0000256" key="4">
    <source>
        <dbReference type="ARBA" id="ARBA00022490"/>
    </source>
</evidence>
<dbReference type="InterPro" id="IPR053374">
    <property type="entry name" value="TCP-1_chaperonin"/>
</dbReference>
<dbReference type="InterPro" id="IPR027413">
    <property type="entry name" value="GROEL-like_equatorial_sf"/>
</dbReference>
<dbReference type="InterPro" id="IPR027410">
    <property type="entry name" value="TCP-1-like_intermed_sf"/>
</dbReference>
<dbReference type="PROSITE" id="PS00751">
    <property type="entry name" value="TCP1_2"/>
    <property type="match status" value="1"/>
</dbReference>
<keyword evidence="5 9" id="KW-0547">Nucleotide-binding</keyword>
<dbReference type="CDD" id="cd03336">
    <property type="entry name" value="TCP1_beta"/>
    <property type="match status" value="1"/>
</dbReference>
<dbReference type="InterPro" id="IPR027409">
    <property type="entry name" value="GroEL-like_apical_dom_sf"/>
</dbReference>
<dbReference type="Gene3D" id="3.30.260.10">
    <property type="entry name" value="TCP-1-like chaperonin intermediate domain"/>
    <property type="match status" value="1"/>
</dbReference>
<protein>
    <recommendedName>
        <fullName evidence="3">T-complex protein 1 subunit beta</fullName>
    </recommendedName>
    <alternativeName>
        <fullName evidence="8">CCT-beta</fullName>
    </alternativeName>
</protein>
<evidence type="ECO:0000256" key="2">
    <source>
        <dbReference type="ARBA" id="ARBA00008020"/>
    </source>
</evidence>
<dbReference type="GO" id="GO:0140662">
    <property type="term" value="F:ATP-dependent protein folding chaperone"/>
    <property type="evidence" value="ECO:0007669"/>
    <property type="project" value="InterPro"/>
</dbReference>
<evidence type="ECO:0000256" key="9">
    <source>
        <dbReference type="RuleBase" id="RU004187"/>
    </source>
</evidence>
<dbReference type="Gene3D" id="1.10.560.10">
    <property type="entry name" value="GroEL-like equatorial domain"/>
    <property type="match status" value="1"/>
</dbReference>
<evidence type="ECO:0000256" key="6">
    <source>
        <dbReference type="ARBA" id="ARBA00022840"/>
    </source>
</evidence>
<evidence type="ECO:0000313" key="10">
    <source>
        <dbReference type="EMBL" id="MDE51875.1"/>
    </source>
</evidence>
<dbReference type="AlphaFoldDB" id="A0A6G1SN11"/>
<dbReference type="GO" id="GO:0005832">
    <property type="term" value="C:chaperonin-containing T-complex"/>
    <property type="evidence" value="ECO:0007669"/>
    <property type="project" value="InterPro"/>
</dbReference>
<dbReference type="Pfam" id="PF00118">
    <property type="entry name" value="Cpn60_TCP1"/>
    <property type="match status" value="1"/>
</dbReference>
<dbReference type="NCBIfam" id="NF041083">
    <property type="entry name" value="thermosome_beta"/>
    <property type="match status" value="1"/>
</dbReference>
<keyword evidence="6 9" id="KW-0067">ATP-binding</keyword>
<evidence type="ECO:0000256" key="5">
    <source>
        <dbReference type="ARBA" id="ARBA00022741"/>
    </source>
</evidence>
<organism evidence="10">
    <name type="scientific">Aceria tosichella</name>
    <name type="common">wheat curl mite</name>
    <dbReference type="NCBI Taxonomy" id="561515"/>
    <lineage>
        <taxon>Eukaryota</taxon>
        <taxon>Metazoa</taxon>
        <taxon>Ecdysozoa</taxon>
        <taxon>Arthropoda</taxon>
        <taxon>Chelicerata</taxon>
        <taxon>Arachnida</taxon>
        <taxon>Acari</taxon>
        <taxon>Acariformes</taxon>
        <taxon>Trombidiformes</taxon>
        <taxon>Prostigmata</taxon>
        <taxon>Eupodina</taxon>
        <taxon>Eriophyoidea</taxon>
        <taxon>Eriophyidae</taxon>
        <taxon>Eriophyinae</taxon>
        <taxon>Aceriini</taxon>
        <taxon>Aceria</taxon>
    </lineage>
</organism>
<dbReference type="InterPro" id="IPR002423">
    <property type="entry name" value="Cpn60/GroEL/TCP-1"/>
</dbReference>
<dbReference type="InterPro" id="IPR002194">
    <property type="entry name" value="Chaperonin_TCP-1_CS"/>
</dbReference>
<comment type="similarity">
    <text evidence="2 9">Belongs to the TCP-1 chaperonin family.</text>
</comment>
<name>A0A6G1SN11_9ACAR</name>
<dbReference type="EMBL" id="GGYP01007104">
    <property type="protein sequence ID" value="MDE51875.1"/>
    <property type="molecule type" value="Transcribed_RNA"/>
</dbReference>
<evidence type="ECO:0000256" key="8">
    <source>
        <dbReference type="ARBA" id="ARBA00033237"/>
    </source>
</evidence>
<dbReference type="FunFam" id="3.50.7.10:FF:000002">
    <property type="entry name" value="T-complex protein 1 subunit beta"/>
    <property type="match status" value="1"/>
</dbReference>
<dbReference type="InterPro" id="IPR017998">
    <property type="entry name" value="Chaperone_TCP-1"/>
</dbReference>
<keyword evidence="4" id="KW-0963">Cytoplasm</keyword>
<sequence length="540" mass="58484">MMQIKPVSLNPVQILKGEADEEQGEQARLSSFVGAYAVGDLIKSTLGPKGMDKILCGTGRDEGRVEVTNDGATILRAIGVDNPAAKVLVNIAKVQDDEVGDGTTTVAVLASELLKEAETLVSKKFHPQTIIGGWREATQVAKQALEKSARDLDPQDVENFRSKLITIAKTTLSSKIISQSKDLFAKLCVDAVLRLKGSGNLNSIQIIKKLGGVLEESFLDEGFLLDKMPGNGQPKRIENAKILIANTPMDTDKIKVFASRVSVDSVAKVAELELAEKEKMKDKVNLILKHNINVFVNRQLIYNYPEQLFADANVMAIEHADFDGVERLALVTGGEIVSTFGDPEKVRLGTCDLIEEVMIGEDKLLKFSGVPLGEACTIVIRGATQQILDEAQRSIHDVLCVLATVVKEPKLVYGGGASEMLMANAIEELAKKTMGKQQFAMEAYAQALRTLPTIIADNGGYDSSQLIPQLRALHAAGDSTKGIDMNKGQVADMTELGINESLAVKRQALVSAAEAAEMILRVDNILKAAPRRRQPDHRGH</sequence>
<dbReference type="GO" id="GO:0005524">
    <property type="term" value="F:ATP binding"/>
    <property type="evidence" value="ECO:0007669"/>
    <property type="project" value="UniProtKB-KW"/>
</dbReference>
<evidence type="ECO:0000256" key="1">
    <source>
        <dbReference type="ARBA" id="ARBA00004496"/>
    </source>
</evidence>
<dbReference type="InterPro" id="IPR012716">
    <property type="entry name" value="Chap_CCT_beta"/>
</dbReference>
<gene>
    <name evidence="10" type="primary">CCT2</name>
    <name evidence="10" type="ORF">g.8212</name>
</gene>
<dbReference type="PANTHER" id="PTHR11353">
    <property type="entry name" value="CHAPERONIN"/>
    <property type="match status" value="1"/>
</dbReference>
<dbReference type="GO" id="GO:0016887">
    <property type="term" value="F:ATP hydrolysis activity"/>
    <property type="evidence" value="ECO:0007669"/>
    <property type="project" value="InterPro"/>
</dbReference>
<reference evidence="10" key="1">
    <citation type="submission" date="2018-10" db="EMBL/GenBank/DDBJ databases">
        <title>Transcriptome assembly of Aceria tosichella (Wheat curl mite) Type 2.</title>
        <authorList>
            <person name="Scully E.D."/>
            <person name="Geib S.M."/>
            <person name="Palmer N.A."/>
            <person name="Gupta A.K."/>
            <person name="Sarath G."/>
            <person name="Tatineni S."/>
        </authorList>
    </citation>
    <scope>NUCLEOTIDE SEQUENCE</scope>
    <source>
        <strain evidence="10">LincolnNE</strain>
    </source>
</reference>
<dbReference type="SUPFAM" id="SSF48592">
    <property type="entry name" value="GroEL equatorial domain-like"/>
    <property type="match status" value="1"/>
</dbReference>
<dbReference type="NCBIfam" id="TIGR02341">
    <property type="entry name" value="chap_CCT_beta"/>
    <property type="match status" value="1"/>
</dbReference>
<dbReference type="FunFam" id="1.10.560.10:FF:000017">
    <property type="entry name" value="T-complex protein 1 subunit eta"/>
    <property type="match status" value="1"/>
</dbReference>
<dbReference type="SUPFAM" id="SSF54849">
    <property type="entry name" value="GroEL-intermediate domain like"/>
    <property type="match status" value="1"/>
</dbReference>
<keyword evidence="7 9" id="KW-0143">Chaperone</keyword>
<dbReference type="PROSITE" id="PS00750">
    <property type="entry name" value="TCP1_1"/>
    <property type="match status" value="1"/>
</dbReference>
<evidence type="ECO:0000256" key="3">
    <source>
        <dbReference type="ARBA" id="ARBA00018961"/>
    </source>
</evidence>
<evidence type="ECO:0000256" key="7">
    <source>
        <dbReference type="ARBA" id="ARBA00023186"/>
    </source>
</evidence>
<dbReference type="Gene3D" id="3.50.7.10">
    <property type="entry name" value="GroEL"/>
    <property type="match status" value="1"/>
</dbReference>
<dbReference type="GO" id="GO:0051082">
    <property type="term" value="F:unfolded protein binding"/>
    <property type="evidence" value="ECO:0007669"/>
    <property type="project" value="InterPro"/>
</dbReference>
<dbReference type="PROSITE" id="PS00995">
    <property type="entry name" value="TCP1_3"/>
    <property type="match status" value="1"/>
</dbReference>
<dbReference type="PRINTS" id="PR00304">
    <property type="entry name" value="TCOMPLEXTCP1"/>
</dbReference>